<dbReference type="RefSeq" id="WP_248956533.1">
    <property type="nucleotide sequence ID" value="NZ_JAKIKU010000010.1"/>
</dbReference>
<reference evidence="1 2" key="1">
    <citation type="submission" date="2022-01" db="EMBL/GenBank/DDBJ databases">
        <title>Whole genome-based taxonomy of the Shewanellaceae.</title>
        <authorList>
            <person name="Martin-Rodriguez A.J."/>
        </authorList>
    </citation>
    <scope>NUCLEOTIDE SEQUENCE [LARGE SCALE GENOMIC DNA]</scope>
    <source>
        <strain evidence="1 2">DSM 24955</strain>
    </source>
</reference>
<gene>
    <name evidence="1" type="ORF">L2737_17025</name>
</gene>
<comment type="caution">
    <text evidence="1">The sequence shown here is derived from an EMBL/GenBank/DDBJ whole genome shotgun (WGS) entry which is preliminary data.</text>
</comment>
<dbReference type="EMBL" id="JAKIKU010000010">
    <property type="protein sequence ID" value="MCL1047004.1"/>
    <property type="molecule type" value="Genomic_DNA"/>
</dbReference>
<evidence type="ECO:0000313" key="1">
    <source>
        <dbReference type="EMBL" id="MCL1047004.1"/>
    </source>
</evidence>
<evidence type="ECO:0000313" key="2">
    <source>
        <dbReference type="Proteomes" id="UP001202134"/>
    </source>
</evidence>
<accession>A0ABT0KTL3</accession>
<dbReference type="Proteomes" id="UP001202134">
    <property type="component" value="Unassembled WGS sequence"/>
</dbReference>
<name>A0ABT0KTL3_9GAMM</name>
<sequence length="110" mass="12866">MYIAIKVNQDYTVISVYCMEKKNRLCWWLKGTMDGEILSRRKNPSSDEYLRLHAAILALRNSSDTKQFNRKLCLTYDIWAEFVVLAKRYEIEQAMSNKIIPHSNSCTLGI</sequence>
<organism evidence="1 2">
    <name type="scientific">Shewanella electrodiphila</name>
    <dbReference type="NCBI Taxonomy" id="934143"/>
    <lineage>
        <taxon>Bacteria</taxon>
        <taxon>Pseudomonadati</taxon>
        <taxon>Pseudomonadota</taxon>
        <taxon>Gammaproteobacteria</taxon>
        <taxon>Alteromonadales</taxon>
        <taxon>Shewanellaceae</taxon>
        <taxon>Shewanella</taxon>
    </lineage>
</organism>
<keyword evidence="2" id="KW-1185">Reference proteome</keyword>
<proteinExistence type="predicted"/>
<protein>
    <submittedName>
        <fullName evidence="1">Uncharacterized protein</fullName>
    </submittedName>
</protein>